<name>A0A1N7IU14_9PROT</name>
<accession>A0A1N7IU14</accession>
<reference evidence="1 2" key="1">
    <citation type="submission" date="2017-01" db="EMBL/GenBank/DDBJ databases">
        <authorList>
            <person name="Mah S.A."/>
            <person name="Swanson W.J."/>
            <person name="Moy G.W."/>
            <person name="Vacquier V.D."/>
        </authorList>
    </citation>
    <scope>NUCLEOTIDE SEQUENCE [LARGE SCALE GENOMIC DNA]</scope>
    <source>
        <strain evidence="1 2">DSM 11589</strain>
    </source>
</reference>
<dbReference type="EMBL" id="FTOA01000001">
    <property type="protein sequence ID" value="SIS40599.1"/>
    <property type="molecule type" value="Genomic_DNA"/>
</dbReference>
<evidence type="ECO:0000313" key="2">
    <source>
        <dbReference type="Proteomes" id="UP000185678"/>
    </source>
</evidence>
<dbReference type="Proteomes" id="UP000185678">
    <property type="component" value="Unassembled WGS sequence"/>
</dbReference>
<dbReference type="AlphaFoldDB" id="A0A1N7IU14"/>
<dbReference type="STRING" id="80876.SAMN05421779_101616"/>
<dbReference type="OrthoDB" id="9915920at2"/>
<proteinExistence type="predicted"/>
<evidence type="ECO:0000313" key="1">
    <source>
        <dbReference type="EMBL" id="SIS40599.1"/>
    </source>
</evidence>
<organism evidence="1 2">
    <name type="scientific">Insolitispirillum peregrinum</name>
    <dbReference type="NCBI Taxonomy" id="80876"/>
    <lineage>
        <taxon>Bacteria</taxon>
        <taxon>Pseudomonadati</taxon>
        <taxon>Pseudomonadota</taxon>
        <taxon>Alphaproteobacteria</taxon>
        <taxon>Rhodospirillales</taxon>
        <taxon>Novispirillaceae</taxon>
        <taxon>Insolitispirillum</taxon>
    </lineage>
</organism>
<sequence length="72" mass="8120">MSTSQEHGSAPIMYRVCWASVVGGAYGQGRPMPRDVAEFIAYDESLAHPLRTYWLEQCPDGLENGMHRARKH</sequence>
<keyword evidence="2" id="KW-1185">Reference proteome</keyword>
<gene>
    <name evidence="1" type="ORF">SAMN05421779_101616</name>
</gene>
<dbReference type="RefSeq" id="WP_139332729.1">
    <property type="nucleotide sequence ID" value="NZ_FTOA01000001.1"/>
</dbReference>
<protein>
    <submittedName>
        <fullName evidence="1">Uncharacterized protein</fullName>
    </submittedName>
</protein>